<organism evidence="1 2">
    <name type="scientific">Treponema lecithinolyticum ATCC 700332</name>
    <dbReference type="NCBI Taxonomy" id="1321815"/>
    <lineage>
        <taxon>Bacteria</taxon>
        <taxon>Pseudomonadati</taxon>
        <taxon>Spirochaetota</taxon>
        <taxon>Spirochaetia</taxon>
        <taxon>Spirochaetales</taxon>
        <taxon>Treponemataceae</taxon>
        <taxon>Treponema</taxon>
    </lineage>
</organism>
<keyword evidence="2" id="KW-1185">Reference proteome</keyword>
<sequence length="149" mass="16795">MSIKEITDLIPKKGIEGITVSGGEPFDQADELEALLKEAHRRDLNTLVYTGYTYEQLCSNSYMQKALCQVDILIDGPYKCDIKSHNIWTGSGNQHVYLLKNGIKSDDITDKNCENPMLEIFIDRFGTVSATGIPDIDFINTVHNNRRII</sequence>
<dbReference type="Proteomes" id="UP000016649">
    <property type="component" value="Unassembled WGS sequence"/>
</dbReference>
<dbReference type="Pfam" id="PF13353">
    <property type="entry name" value="Fer4_12"/>
    <property type="match status" value="1"/>
</dbReference>
<dbReference type="SUPFAM" id="SSF102114">
    <property type="entry name" value="Radical SAM enzymes"/>
    <property type="match status" value="1"/>
</dbReference>
<dbReference type="EMBL" id="AWVH01000025">
    <property type="protein sequence ID" value="ERJ93489.1"/>
    <property type="molecule type" value="Genomic_DNA"/>
</dbReference>
<protein>
    <submittedName>
        <fullName evidence="1">Uncharacterized protein</fullName>
    </submittedName>
</protein>
<dbReference type="InterPro" id="IPR013785">
    <property type="entry name" value="Aldolase_TIM"/>
</dbReference>
<proteinExistence type="predicted"/>
<name>A0ABN0NZL3_TRELE</name>
<reference evidence="1 2" key="1">
    <citation type="submission" date="2013-08" db="EMBL/GenBank/DDBJ databases">
        <authorList>
            <person name="Weinstock G."/>
            <person name="Sodergren E."/>
            <person name="Wylie T."/>
            <person name="Fulton L."/>
            <person name="Fulton R."/>
            <person name="Fronick C."/>
            <person name="O'Laughlin M."/>
            <person name="Godfrey J."/>
            <person name="Miner T."/>
            <person name="Herter B."/>
            <person name="Appelbaum E."/>
            <person name="Cordes M."/>
            <person name="Lek S."/>
            <person name="Wollam A."/>
            <person name="Pepin K.H."/>
            <person name="Palsikar V.B."/>
            <person name="Mitreva M."/>
            <person name="Wilson R.K."/>
        </authorList>
    </citation>
    <scope>NUCLEOTIDE SEQUENCE [LARGE SCALE GENOMIC DNA]</scope>
    <source>
        <strain evidence="1 2">ATCC 700332</strain>
    </source>
</reference>
<dbReference type="Gene3D" id="3.20.20.70">
    <property type="entry name" value="Aldolase class I"/>
    <property type="match status" value="1"/>
</dbReference>
<evidence type="ECO:0000313" key="2">
    <source>
        <dbReference type="Proteomes" id="UP000016649"/>
    </source>
</evidence>
<evidence type="ECO:0000313" key="1">
    <source>
        <dbReference type="EMBL" id="ERJ93489.1"/>
    </source>
</evidence>
<gene>
    <name evidence="1" type="ORF">HMPREF9193_00959</name>
</gene>
<accession>A0ABN0NZL3</accession>
<comment type="caution">
    <text evidence="1">The sequence shown here is derived from an EMBL/GenBank/DDBJ whole genome shotgun (WGS) entry which is preliminary data.</text>
</comment>
<dbReference type="InterPro" id="IPR058240">
    <property type="entry name" value="rSAM_sf"/>
</dbReference>